<protein>
    <recommendedName>
        <fullName evidence="5">Lipoprotein</fullName>
    </recommendedName>
</protein>
<name>A0ABW4S3P9_9RHOB</name>
<sequence length="45" mass="4646">MSATTKVVLALCVAAFVSACNRQPEPAPVAPAPIAAEPTFTGKYR</sequence>
<dbReference type="RefSeq" id="WP_390260046.1">
    <property type="nucleotide sequence ID" value="NZ_JBHUGH010000003.1"/>
</dbReference>
<evidence type="ECO:0000256" key="2">
    <source>
        <dbReference type="SAM" id="SignalP"/>
    </source>
</evidence>
<evidence type="ECO:0008006" key="5">
    <source>
        <dbReference type="Google" id="ProtNLM"/>
    </source>
</evidence>
<proteinExistence type="predicted"/>
<keyword evidence="2" id="KW-0732">Signal</keyword>
<evidence type="ECO:0000256" key="1">
    <source>
        <dbReference type="SAM" id="MobiDB-lite"/>
    </source>
</evidence>
<dbReference type="PROSITE" id="PS51257">
    <property type="entry name" value="PROKAR_LIPOPROTEIN"/>
    <property type="match status" value="1"/>
</dbReference>
<feature type="region of interest" description="Disordered" evidence="1">
    <location>
        <begin position="23"/>
        <end position="45"/>
    </location>
</feature>
<feature type="signal peptide" evidence="2">
    <location>
        <begin position="1"/>
        <end position="19"/>
    </location>
</feature>
<accession>A0ABW4S3P9</accession>
<comment type="caution">
    <text evidence="3">The sequence shown here is derived from an EMBL/GenBank/DDBJ whole genome shotgun (WGS) entry which is preliminary data.</text>
</comment>
<organism evidence="3 4">
    <name type="scientific">Halodurantibacterium flavum</name>
    <dbReference type="NCBI Taxonomy" id="1382802"/>
    <lineage>
        <taxon>Bacteria</taxon>
        <taxon>Pseudomonadati</taxon>
        <taxon>Pseudomonadota</taxon>
        <taxon>Alphaproteobacteria</taxon>
        <taxon>Rhodobacterales</taxon>
        <taxon>Paracoccaceae</taxon>
        <taxon>Halodurantibacterium</taxon>
    </lineage>
</organism>
<keyword evidence="4" id="KW-1185">Reference proteome</keyword>
<gene>
    <name evidence="3" type="ORF">ACFSGJ_05815</name>
</gene>
<dbReference type="Proteomes" id="UP001597353">
    <property type="component" value="Unassembled WGS sequence"/>
</dbReference>
<reference evidence="4" key="1">
    <citation type="journal article" date="2019" name="Int. J. Syst. Evol. Microbiol.">
        <title>The Global Catalogue of Microorganisms (GCM) 10K type strain sequencing project: providing services to taxonomists for standard genome sequencing and annotation.</title>
        <authorList>
            <consortium name="The Broad Institute Genomics Platform"/>
            <consortium name="The Broad Institute Genome Sequencing Center for Infectious Disease"/>
            <person name="Wu L."/>
            <person name="Ma J."/>
        </authorList>
    </citation>
    <scope>NUCLEOTIDE SEQUENCE [LARGE SCALE GENOMIC DNA]</scope>
    <source>
        <strain evidence="4">CGMCC 4.7242</strain>
    </source>
</reference>
<evidence type="ECO:0000313" key="3">
    <source>
        <dbReference type="EMBL" id="MFD1911733.1"/>
    </source>
</evidence>
<evidence type="ECO:0000313" key="4">
    <source>
        <dbReference type="Proteomes" id="UP001597353"/>
    </source>
</evidence>
<feature type="chain" id="PRO_5046873225" description="Lipoprotein" evidence="2">
    <location>
        <begin position="20"/>
        <end position="45"/>
    </location>
</feature>
<dbReference type="EMBL" id="JBHUGH010000003">
    <property type="protein sequence ID" value="MFD1911733.1"/>
    <property type="molecule type" value="Genomic_DNA"/>
</dbReference>